<reference evidence="1 2" key="1">
    <citation type="submission" date="2024-06" db="EMBL/GenBank/DDBJ databases">
        <title>Sorghum-associated microbial communities from plants grown in Nebraska, USA.</title>
        <authorList>
            <person name="Schachtman D."/>
        </authorList>
    </citation>
    <scope>NUCLEOTIDE SEQUENCE [LARGE SCALE GENOMIC DNA]</scope>
    <source>
        <strain evidence="1 2">1288</strain>
    </source>
</reference>
<dbReference type="RefSeq" id="WP_067209827.1">
    <property type="nucleotide sequence ID" value="NZ_CP014616.1"/>
</dbReference>
<dbReference type="EC" id="2.5.1.21" evidence="1"/>
<dbReference type="InterPro" id="IPR008949">
    <property type="entry name" value="Isoprenoid_synthase_dom_sf"/>
</dbReference>
<keyword evidence="2" id="KW-1185">Reference proteome</keyword>
<dbReference type="EMBL" id="JBEPME010000005">
    <property type="protein sequence ID" value="MET3658574.1"/>
    <property type="molecule type" value="Genomic_DNA"/>
</dbReference>
<proteinExistence type="predicted"/>
<protein>
    <submittedName>
        <fullName evidence="1">Farnesyl-diphosphate farnesyltransferase</fullName>
        <ecNumber evidence="1">2.5.1.21</ecNumber>
    </submittedName>
</protein>
<dbReference type="PANTHER" id="PTHR11626:SF2">
    <property type="entry name" value="SQUALENE SYNTHASE"/>
    <property type="match status" value="1"/>
</dbReference>
<evidence type="ECO:0000313" key="1">
    <source>
        <dbReference type="EMBL" id="MET3658574.1"/>
    </source>
</evidence>
<dbReference type="InterPro" id="IPR002060">
    <property type="entry name" value="Squ/phyt_synthse"/>
</dbReference>
<evidence type="ECO:0000313" key="2">
    <source>
        <dbReference type="Proteomes" id="UP001549104"/>
    </source>
</evidence>
<gene>
    <name evidence="1" type="ORF">ABIC55_003691</name>
</gene>
<dbReference type="InterPro" id="IPR044844">
    <property type="entry name" value="Trans_IPPS_euk-type"/>
</dbReference>
<organism evidence="1 2">
    <name type="scientific">Sporosarcina psychrophila</name>
    <name type="common">Bacillus psychrophilus</name>
    <dbReference type="NCBI Taxonomy" id="1476"/>
    <lineage>
        <taxon>Bacteria</taxon>
        <taxon>Bacillati</taxon>
        <taxon>Bacillota</taxon>
        <taxon>Bacilli</taxon>
        <taxon>Bacillales</taxon>
        <taxon>Caryophanaceae</taxon>
        <taxon>Sporosarcina</taxon>
    </lineage>
</organism>
<dbReference type="Gene3D" id="1.10.600.10">
    <property type="entry name" value="Farnesyl Diphosphate Synthase"/>
    <property type="match status" value="1"/>
</dbReference>
<accession>A0ABV2KBX2</accession>
<dbReference type="Proteomes" id="UP001549104">
    <property type="component" value="Unassembled WGS sequence"/>
</dbReference>
<sequence length="276" mass="31623">MSNEAKLQKEAMHVLKLTSRTFYIPIKLLNPTLRKTVGSAYLCMRAIDEIEDHEDLEAETKQHLLRSTSKLLQTDFDDVAYQQLLKPYENLLPEVTLRLGDWLSVCPESIIDKVKESTSIMADGMARWVEKDWVVKTKEDLDEYTYYVAGLVGIMLSDIWELYDGTITDRDLAIGYGRGLQAVNMLRNQDEDADRGVRFIPDGWDRNDMFAYATANLNKADEYIESIDTKNILLFCKIPLALAKSTLKTLKNGKEKMSRTEVESTVDEIINDQKHV</sequence>
<dbReference type="PANTHER" id="PTHR11626">
    <property type="entry name" value="FARNESYL-DIPHOSPHATE FARNESYLTRANSFERASE"/>
    <property type="match status" value="1"/>
</dbReference>
<name>A0ABV2KBX2_SPOPS</name>
<keyword evidence="1" id="KW-0808">Transferase</keyword>
<dbReference type="Pfam" id="PF00494">
    <property type="entry name" value="SQS_PSY"/>
    <property type="match status" value="1"/>
</dbReference>
<dbReference type="SUPFAM" id="SSF48576">
    <property type="entry name" value="Terpenoid synthases"/>
    <property type="match status" value="1"/>
</dbReference>
<dbReference type="GO" id="GO:0051996">
    <property type="term" value="F:squalene synthase [NAD(P)H] activity"/>
    <property type="evidence" value="ECO:0007669"/>
    <property type="project" value="UniProtKB-EC"/>
</dbReference>
<comment type="caution">
    <text evidence="1">The sequence shown here is derived from an EMBL/GenBank/DDBJ whole genome shotgun (WGS) entry which is preliminary data.</text>
</comment>